<keyword evidence="4" id="KW-1185">Reference proteome</keyword>
<evidence type="ECO:0000259" key="2">
    <source>
        <dbReference type="SMART" id="SM00507"/>
    </source>
</evidence>
<comment type="caution">
    <text evidence="3">The sequence shown here is derived from an EMBL/GenBank/DDBJ whole genome shotgun (WGS) entry which is preliminary data.</text>
</comment>
<evidence type="ECO:0000313" key="4">
    <source>
        <dbReference type="Proteomes" id="UP000483802"/>
    </source>
</evidence>
<sequence>MGWRETRLYLAERDGRHCFYCRTEFDKLKGVSIDHYVPYSVLGCNLPANLVLACQPCNEAKADRLTWSMAAVLLAWATGEGGTAREAGGAPGGVQAPLAPCLPASLTA</sequence>
<dbReference type="CDD" id="cd00085">
    <property type="entry name" value="HNHc"/>
    <property type="match status" value="1"/>
</dbReference>
<proteinExistence type="predicted"/>
<dbReference type="AlphaFoldDB" id="A0A6L6WYR1"/>
<organism evidence="3 4">
    <name type="scientific">Streptomyces typhae</name>
    <dbReference type="NCBI Taxonomy" id="2681492"/>
    <lineage>
        <taxon>Bacteria</taxon>
        <taxon>Bacillati</taxon>
        <taxon>Actinomycetota</taxon>
        <taxon>Actinomycetes</taxon>
        <taxon>Kitasatosporales</taxon>
        <taxon>Streptomycetaceae</taxon>
        <taxon>Streptomyces</taxon>
    </lineage>
</organism>
<protein>
    <recommendedName>
        <fullName evidence="2">HNH nuclease domain-containing protein</fullName>
    </recommendedName>
</protein>
<gene>
    <name evidence="3" type="ORF">GPA10_18270</name>
</gene>
<accession>A0A6L6WYR1</accession>
<dbReference type="Proteomes" id="UP000483802">
    <property type="component" value="Unassembled WGS sequence"/>
</dbReference>
<evidence type="ECO:0000256" key="1">
    <source>
        <dbReference type="SAM" id="MobiDB-lite"/>
    </source>
</evidence>
<name>A0A6L6WYR1_9ACTN</name>
<dbReference type="SMART" id="SM00507">
    <property type="entry name" value="HNHc"/>
    <property type="match status" value="1"/>
</dbReference>
<dbReference type="Gene3D" id="1.10.30.50">
    <property type="match status" value="1"/>
</dbReference>
<dbReference type="InterPro" id="IPR029471">
    <property type="entry name" value="HNH_5"/>
</dbReference>
<dbReference type="InterPro" id="IPR003615">
    <property type="entry name" value="HNH_nuc"/>
</dbReference>
<dbReference type="Pfam" id="PF14279">
    <property type="entry name" value="HNH_5"/>
    <property type="match status" value="1"/>
</dbReference>
<dbReference type="EMBL" id="WPNZ01000009">
    <property type="protein sequence ID" value="MVO86650.1"/>
    <property type="molecule type" value="Genomic_DNA"/>
</dbReference>
<evidence type="ECO:0000313" key="3">
    <source>
        <dbReference type="EMBL" id="MVO86650.1"/>
    </source>
</evidence>
<reference evidence="3 4" key="1">
    <citation type="submission" date="2019-11" db="EMBL/GenBank/DDBJ databases">
        <title>Streptomyces typhae sp. nov., a novel endophytic actinomycete isolated from the root of cattail pollen (Typha angustifolia L.).</title>
        <authorList>
            <person name="Peng C."/>
        </authorList>
    </citation>
    <scope>NUCLEOTIDE SEQUENCE [LARGE SCALE GENOMIC DNA]</scope>
    <source>
        <strain evidence="4">p1417</strain>
    </source>
</reference>
<feature type="domain" description="HNH nuclease" evidence="2">
    <location>
        <begin position="5"/>
        <end position="59"/>
    </location>
</feature>
<feature type="region of interest" description="Disordered" evidence="1">
    <location>
        <begin position="82"/>
        <end position="108"/>
    </location>
</feature>